<proteinExistence type="predicted"/>
<dbReference type="CDD" id="cd01335">
    <property type="entry name" value="Radical_SAM"/>
    <property type="match status" value="1"/>
</dbReference>
<evidence type="ECO:0000313" key="7">
    <source>
        <dbReference type="EMBL" id="OFV65768.1"/>
    </source>
</evidence>
<keyword evidence="8" id="KW-1185">Reference proteome</keyword>
<keyword evidence="3" id="KW-0479">Metal-binding</keyword>
<reference evidence="7" key="1">
    <citation type="submission" date="2016-05" db="EMBL/GenBank/DDBJ databases">
        <title>Microbial consortia oxidize butane by reversing methanogenesis.</title>
        <authorList>
            <person name="Laso-Perez R."/>
            <person name="Richter M."/>
            <person name="Wegener G."/>
            <person name="Musat F."/>
        </authorList>
    </citation>
    <scope>NUCLEOTIDE SEQUENCE [LARGE SCALE GENOMIC DNA]</scope>
    <source>
        <strain evidence="7">BOX1</strain>
    </source>
</reference>
<dbReference type="PROSITE" id="PS51918">
    <property type="entry name" value="RADICAL_SAM"/>
    <property type="match status" value="1"/>
</dbReference>
<evidence type="ECO:0000256" key="5">
    <source>
        <dbReference type="ARBA" id="ARBA00023014"/>
    </source>
</evidence>
<dbReference type="InterPro" id="IPR051198">
    <property type="entry name" value="BchE-like"/>
</dbReference>
<dbReference type="PATRIC" id="fig|1839936.3.peg.1369"/>
<dbReference type="Pfam" id="PF04055">
    <property type="entry name" value="Radical_SAM"/>
    <property type="match status" value="1"/>
</dbReference>
<dbReference type="SFLD" id="SFLDG01095">
    <property type="entry name" value="Uncharacterised_Radical_SAM_Su"/>
    <property type="match status" value="1"/>
</dbReference>
<dbReference type="PANTHER" id="PTHR43409">
    <property type="entry name" value="ANAEROBIC MAGNESIUM-PROTOPORPHYRIN IX MONOMETHYL ESTER CYCLASE-RELATED"/>
    <property type="match status" value="1"/>
</dbReference>
<dbReference type="SMART" id="SM00729">
    <property type="entry name" value="Elp3"/>
    <property type="match status" value="1"/>
</dbReference>
<dbReference type="InterPro" id="IPR058240">
    <property type="entry name" value="rSAM_sf"/>
</dbReference>
<comment type="caution">
    <text evidence="7">The sequence shown here is derived from an EMBL/GenBank/DDBJ whole genome shotgun (WGS) entry which is preliminary data.</text>
</comment>
<dbReference type="GO" id="GO:0046872">
    <property type="term" value="F:metal ion binding"/>
    <property type="evidence" value="ECO:0007669"/>
    <property type="project" value="UniProtKB-KW"/>
</dbReference>
<evidence type="ECO:0000256" key="4">
    <source>
        <dbReference type="ARBA" id="ARBA00023004"/>
    </source>
</evidence>
<dbReference type="SFLD" id="SFLDS00029">
    <property type="entry name" value="Radical_SAM"/>
    <property type="match status" value="1"/>
</dbReference>
<dbReference type="EMBL" id="LYOR01000007">
    <property type="protein sequence ID" value="OFV65768.1"/>
    <property type="molecule type" value="Genomic_DNA"/>
</dbReference>
<dbReference type="STRING" id="1839936.SBU_001351"/>
<evidence type="ECO:0000313" key="8">
    <source>
        <dbReference type="Proteomes" id="UP000185779"/>
    </source>
</evidence>
<feature type="domain" description="Radical SAM core" evidence="6">
    <location>
        <begin position="14"/>
        <end position="293"/>
    </location>
</feature>
<dbReference type="InterPro" id="IPR013785">
    <property type="entry name" value="Aldolase_TIM"/>
</dbReference>
<dbReference type="SUPFAM" id="SSF102114">
    <property type="entry name" value="Radical SAM enzymes"/>
    <property type="match status" value="1"/>
</dbReference>
<accession>A0A1F2P3M6</accession>
<evidence type="ECO:0000259" key="6">
    <source>
        <dbReference type="PROSITE" id="PS51918"/>
    </source>
</evidence>
<keyword evidence="2" id="KW-0949">S-adenosyl-L-methionine</keyword>
<dbReference type="GO" id="GO:0003824">
    <property type="term" value="F:catalytic activity"/>
    <property type="evidence" value="ECO:0007669"/>
    <property type="project" value="InterPro"/>
</dbReference>
<dbReference type="GO" id="GO:0051536">
    <property type="term" value="F:iron-sulfur cluster binding"/>
    <property type="evidence" value="ECO:0007669"/>
    <property type="project" value="UniProtKB-KW"/>
</dbReference>
<dbReference type="AlphaFoldDB" id="A0A1F2P3M6"/>
<organism evidence="7 8">
    <name type="scientific">Candidatus Syntropharchaeum butanivorans</name>
    <dbReference type="NCBI Taxonomy" id="1839936"/>
    <lineage>
        <taxon>Archaea</taxon>
        <taxon>Methanobacteriati</taxon>
        <taxon>Methanobacteriota</taxon>
        <taxon>Stenosarchaea group</taxon>
        <taxon>Methanomicrobia</taxon>
        <taxon>Methanosarcinales</taxon>
        <taxon>ANME-2 cluster</taxon>
        <taxon>Candidatus Syntropharchaeum</taxon>
    </lineage>
</organism>
<name>A0A1F2P3M6_9EURY</name>
<keyword evidence="5" id="KW-0411">Iron-sulfur</keyword>
<dbReference type="InterPro" id="IPR006638">
    <property type="entry name" value="Elp3/MiaA/NifB-like_rSAM"/>
</dbReference>
<dbReference type="Gene3D" id="3.20.20.70">
    <property type="entry name" value="Aldolase class I"/>
    <property type="match status" value="1"/>
</dbReference>
<evidence type="ECO:0000256" key="3">
    <source>
        <dbReference type="ARBA" id="ARBA00022723"/>
    </source>
</evidence>
<keyword evidence="4" id="KW-0408">Iron</keyword>
<sequence length="357" mass="41022">MKEFEIGPIRPPSEGGSFSLLIRATRNCPWSRCTFCYGTPYNREKFSIRPVDEIKEDIDIVKKISDDIRRTSEELGYGGVVNETVGAEMIKKNPELNYSQSFVNVFNWLLSGGRTVFIQDADSLIMKTRDLAEVIRYLKKTFPDIERITSYARSRTVAKKSLEEIKELKEAGLSRLHIGLESGDEEVLRYVKKGATPEDHIDAGRKVMDAGIELSEYVMPGLGGKDLSEKHARNTARVLNEIDPHFIRSRPLVPRHGTPLFEEYEKGNFKLLSPHELLREIRMLIEDLEVNSRICFDHMMNPSYVSGTWIVPLFDQDYEGYKLPDEKEHLLEIIEQGLKIKESRYISSKDLISRPHL</sequence>
<dbReference type="PANTHER" id="PTHR43409:SF4">
    <property type="entry name" value="RADICAL SAM SUPERFAMILY PROTEIN"/>
    <property type="match status" value="1"/>
</dbReference>
<dbReference type="InterPro" id="IPR007197">
    <property type="entry name" value="rSAM"/>
</dbReference>
<evidence type="ECO:0000256" key="1">
    <source>
        <dbReference type="ARBA" id="ARBA00001966"/>
    </source>
</evidence>
<dbReference type="Proteomes" id="UP000185779">
    <property type="component" value="Unassembled WGS sequence"/>
</dbReference>
<comment type="cofactor">
    <cofactor evidence="1">
        <name>[4Fe-4S] cluster</name>
        <dbReference type="ChEBI" id="CHEBI:49883"/>
    </cofactor>
</comment>
<gene>
    <name evidence="7" type="ORF">SBU_001351</name>
</gene>
<evidence type="ECO:0000256" key="2">
    <source>
        <dbReference type="ARBA" id="ARBA00022691"/>
    </source>
</evidence>
<protein>
    <submittedName>
        <fullName evidence="7">Radical SAM domain-containing protein</fullName>
    </submittedName>
</protein>